<dbReference type="PANTHER" id="PTHR48090:SF7">
    <property type="entry name" value="RFBJ PROTEIN"/>
    <property type="match status" value="1"/>
</dbReference>
<organism evidence="3 4">
    <name type="scientific">Kineococcus radiotolerans (strain ATCC BAA-149 / DSM 14245 / SRS30216)</name>
    <dbReference type="NCBI Taxonomy" id="266940"/>
    <lineage>
        <taxon>Bacteria</taxon>
        <taxon>Bacillati</taxon>
        <taxon>Actinomycetota</taxon>
        <taxon>Actinomycetes</taxon>
        <taxon>Kineosporiales</taxon>
        <taxon>Kineosporiaceae</taxon>
        <taxon>Kineococcus</taxon>
    </lineage>
</organism>
<dbReference type="STRING" id="266940.Krad_1057"/>
<gene>
    <name evidence="3" type="ordered locus">Krad_1057</name>
</gene>
<dbReference type="InterPro" id="IPR001173">
    <property type="entry name" value="Glyco_trans_2-like"/>
</dbReference>
<dbReference type="Proteomes" id="UP000001116">
    <property type="component" value="Chromosome"/>
</dbReference>
<comment type="similarity">
    <text evidence="1">Belongs to the glycosyltransferase 2 family.</text>
</comment>
<dbReference type="GO" id="GO:0016740">
    <property type="term" value="F:transferase activity"/>
    <property type="evidence" value="ECO:0007669"/>
    <property type="project" value="UniProtKB-KW"/>
</dbReference>
<dbReference type="KEGG" id="kra:Krad_1057"/>
<dbReference type="AlphaFoldDB" id="A6W6V6"/>
<dbReference type="EMBL" id="CP000750">
    <property type="protein sequence ID" value="ABS02545.1"/>
    <property type="molecule type" value="Genomic_DNA"/>
</dbReference>
<dbReference type="HOGENOM" id="CLU_033536_7_3_11"/>
<protein>
    <submittedName>
        <fullName evidence="3">Glycosyl transferase family 2</fullName>
    </submittedName>
</protein>
<dbReference type="InterPro" id="IPR050256">
    <property type="entry name" value="Glycosyltransferase_2"/>
</dbReference>
<dbReference type="CAZy" id="GT2">
    <property type="family name" value="Glycosyltransferase Family 2"/>
</dbReference>
<feature type="domain" description="Glycosyltransferase 2-like" evidence="2">
    <location>
        <begin position="4"/>
        <end position="163"/>
    </location>
</feature>
<dbReference type="Pfam" id="PF00535">
    <property type="entry name" value="Glycos_transf_2"/>
    <property type="match status" value="1"/>
</dbReference>
<reference evidence="4" key="1">
    <citation type="journal article" date="2008" name="PLoS ONE">
        <title>Survival in nuclear waste, extreme resistance, and potential applications gleaned from the genome sequence of Kineococcus radiotolerans SRS30216.</title>
        <authorList>
            <person name="Bagwell C.E."/>
            <person name="Bhat S."/>
            <person name="Hawkins G.M."/>
            <person name="Smith B.W."/>
            <person name="Biswas T."/>
            <person name="Hoover T.R."/>
            <person name="Saunders E."/>
            <person name="Han C.S."/>
            <person name="Tsodikov O.V."/>
            <person name="Shimkets L.J."/>
        </authorList>
    </citation>
    <scope>NUCLEOTIDE SEQUENCE [LARGE SCALE GENOMIC DNA]</scope>
    <source>
        <strain evidence="4">ATCC BAA-149 / DSM 14245 / SRS30216</strain>
    </source>
</reference>
<dbReference type="InterPro" id="IPR029044">
    <property type="entry name" value="Nucleotide-diphossugar_trans"/>
</dbReference>
<evidence type="ECO:0000256" key="1">
    <source>
        <dbReference type="ARBA" id="ARBA00006739"/>
    </source>
</evidence>
<dbReference type="Gene3D" id="3.90.550.10">
    <property type="entry name" value="Spore Coat Polysaccharide Biosynthesis Protein SpsA, Chain A"/>
    <property type="match status" value="1"/>
</dbReference>
<keyword evidence="4" id="KW-1185">Reference proteome</keyword>
<dbReference type="SUPFAM" id="SSF53448">
    <property type="entry name" value="Nucleotide-diphospho-sugar transferases"/>
    <property type="match status" value="1"/>
</dbReference>
<keyword evidence="3" id="KW-0808">Transferase</keyword>
<dbReference type="eggNOG" id="COG0463">
    <property type="taxonomic scope" value="Bacteria"/>
</dbReference>
<evidence type="ECO:0000313" key="3">
    <source>
        <dbReference type="EMBL" id="ABS02545.1"/>
    </source>
</evidence>
<evidence type="ECO:0000259" key="2">
    <source>
        <dbReference type="Pfam" id="PF00535"/>
    </source>
</evidence>
<proteinExistence type="inferred from homology"/>
<sequence length="259" mass="28225">MKLSVVIPALNEEPNMPRVLGQIPAEALRQQGWDLEVIVVDNASTDGTARIAAELGAIVVHQPNRGYGNAYHAGFAAATGDVIATGDADCTYPFDALPTLILELELQGFDFMSTNRLGRANHSAMKTSHIVGNHLLTAASKTLFPRSPFRDSQSGMWIFRRAIWEHLDVRSNGMQFSQEIKNEAFLKGFCCGEVSIEYRTRGGQVKLNATKDGLQNGWQLLAHRVRARRVSANASVIVLPEPAVSLENVTTASKALALD</sequence>
<dbReference type="CDD" id="cd04179">
    <property type="entry name" value="DPM_DPG-synthase_like"/>
    <property type="match status" value="1"/>
</dbReference>
<name>A6W6V6_KINRD</name>
<accession>A6W6V6</accession>
<dbReference type="OrthoDB" id="2369748at2"/>
<dbReference type="PANTHER" id="PTHR48090">
    <property type="entry name" value="UNDECAPRENYL-PHOSPHATE 4-DEOXY-4-FORMAMIDO-L-ARABINOSE TRANSFERASE-RELATED"/>
    <property type="match status" value="1"/>
</dbReference>
<evidence type="ECO:0000313" key="4">
    <source>
        <dbReference type="Proteomes" id="UP000001116"/>
    </source>
</evidence>
<dbReference type="RefSeq" id="WP_012084603.1">
    <property type="nucleotide sequence ID" value="NC_009664.2"/>
</dbReference>